<evidence type="ECO:0000256" key="9">
    <source>
        <dbReference type="RuleBase" id="RU367061"/>
    </source>
</evidence>
<evidence type="ECO:0000256" key="3">
    <source>
        <dbReference type="ARBA" id="ARBA00022692"/>
    </source>
</evidence>
<feature type="domain" description="BRICHOS" evidence="10">
    <location>
        <begin position="159"/>
        <end position="256"/>
    </location>
</feature>
<evidence type="ECO:0000256" key="1">
    <source>
        <dbReference type="ARBA" id="ARBA00004606"/>
    </source>
</evidence>
<keyword evidence="7" id="KW-1015">Disulfide bond</keyword>
<dbReference type="GO" id="GO:0005886">
    <property type="term" value="C:plasma membrane"/>
    <property type="evidence" value="ECO:0007669"/>
    <property type="project" value="UniProtKB-UniRule"/>
</dbReference>
<comment type="subcellular location">
    <subcellularLocation>
        <location evidence="1 9">Membrane</location>
        <topology evidence="1 9">Single-pass type II membrane protein</topology>
    </subcellularLocation>
</comment>
<evidence type="ECO:0000313" key="11">
    <source>
        <dbReference type="EMBL" id="JAV95473.1"/>
    </source>
</evidence>
<dbReference type="EMBL" id="GEZM01007024">
    <property type="protein sequence ID" value="JAV95473.1"/>
    <property type="molecule type" value="Transcribed_RNA"/>
</dbReference>
<keyword evidence="9" id="KW-1003">Cell membrane</keyword>
<evidence type="ECO:0000259" key="10">
    <source>
        <dbReference type="PROSITE" id="PS50869"/>
    </source>
</evidence>
<comment type="similarity">
    <text evidence="2 9">Belongs to the ITM2 family.</text>
</comment>
<accession>A0A1Y1NC72</accession>
<dbReference type="KEGG" id="ppyr:116171828"/>
<evidence type="ECO:0000256" key="2">
    <source>
        <dbReference type="ARBA" id="ARBA00006794"/>
    </source>
</evidence>
<dbReference type="PANTHER" id="PTHR10962:SF1">
    <property type="entry name" value="INTEGRAL MEMBRANE PROTEIN 2"/>
    <property type="match status" value="1"/>
</dbReference>
<dbReference type="PROSITE" id="PS50869">
    <property type="entry name" value="BRICHOS"/>
    <property type="match status" value="1"/>
</dbReference>
<dbReference type="GeneID" id="116171828"/>
<proteinExistence type="inferred from homology"/>
<evidence type="ECO:0000256" key="6">
    <source>
        <dbReference type="ARBA" id="ARBA00023136"/>
    </source>
</evidence>
<dbReference type="RefSeq" id="XP_031344692.1">
    <property type="nucleotide sequence ID" value="XM_031488832.1"/>
</dbReference>
<organism evidence="11">
    <name type="scientific">Photinus pyralis</name>
    <name type="common">Common eastern firefly</name>
    <name type="synonym">Lampyris pyralis</name>
    <dbReference type="NCBI Taxonomy" id="7054"/>
    <lineage>
        <taxon>Eukaryota</taxon>
        <taxon>Metazoa</taxon>
        <taxon>Ecdysozoa</taxon>
        <taxon>Arthropoda</taxon>
        <taxon>Hexapoda</taxon>
        <taxon>Insecta</taxon>
        <taxon>Pterygota</taxon>
        <taxon>Neoptera</taxon>
        <taxon>Endopterygota</taxon>
        <taxon>Coleoptera</taxon>
        <taxon>Polyphaga</taxon>
        <taxon>Elateriformia</taxon>
        <taxon>Elateroidea</taxon>
        <taxon>Lampyridae</taxon>
        <taxon>Lampyrinae</taxon>
        <taxon>Photinus</taxon>
    </lineage>
</organism>
<dbReference type="GO" id="GO:0042985">
    <property type="term" value="P:negative regulation of amyloid precursor protein biosynthetic process"/>
    <property type="evidence" value="ECO:0007669"/>
    <property type="project" value="TreeGrafter"/>
</dbReference>
<evidence type="ECO:0000256" key="4">
    <source>
        <dbReference type="ARBA" id="ARBA00022968"/>
    </source>
</evidence>
<feature type="transmembrane region" description="Helical" evidence="9">
    <location>
        <begin position="61"/>
        <end position="82"/>
    </location>
</feature>
<reference evidence="11" key="1">
    <citation type="journal article" date="2016" name="Sci. Rep.">
        <title>Molecular characterization of firefly nuptial gifts: a multi-omics approach sheds light on postcopulatory sexual selection.</title>
        <authorList>
            <person name="Al-Wathiqui N."/>
            <person name="Fallon T.R."/>
            <person name="South A."/>
            <person name="Weng J.K."/>
            <person name="Lewis S.M."/>
        </authorList>
    </citation>
    <scope>NUCLEOTIDE SEQUENCE</scope>
</reference>
<dbReference type="PANTHER" id="PTHR10962">
    <property type="entry name" value="INTEGRAL TRANSMEMBRANE PROTEIN 2"/>
    <property type="match status" value="1"/>
</dbReference>
<dbReference type="GO" id="GO:0070062">
    <property type="term" value="C:extracellular exosome"/>
    <property type="evidence" value="ECO:0007669"/>
    <property type="project" value="TreeGrafter"/>
</dbReference>
<keyword evidence="3 9" id="KW-0812">Transmembrane</keyword>
<dbReference type="OrthoDB" id="9982095at2759"/>
<dbReference type="SMART" id="SM01039">
    <property type="entry name" value="BRICHOS"/>
    <property type="match status" value="1"/>
</dbReference>
<dbReference type="Pfam" id="PF04089">
    <property type="entry name" value="BRICHOS"/>
    <property type="match status" value="1"/>
</dbReference>
<dbReference type="GO" id="GO:0001540">
    <property type="term" value="F:amyloid-beta binding"/>
    <property type="evidence" value="ECO:0007669"/>
    <property type="project" value="TreeGrafter"/>
</dbReference>
<protein>
    <recommendedName>
        <fullName evidence="9">Integral membrane protein 2</fullName>
    </recommendedName>
</protein>
<evidence type="ECO:0000256" key="8">
    <source>
        <dbReference type="ARBA" id="ARBA00023180"/>
    </source>
</evidence>
<evidence type="ECO:0000256" key="5">
    <source>
        <dbReference type="ARBA" id="ARBA00022989"/>
    </source>
</evidence>
<dbReference type="GO" id="GO:0005794">
    <property type="term" value="C:Golgi apparatus"/>
    <property type="evidence" value="ECO:0007669"/>
    <property type="project" value="TreeGrafter"/>
</dbReference>
<dbReference type="AlphaFoldDB" id="A0A1Y1NC72"/>
<keyword evidence="5 9" id="KW-1133">Transmembrane helix</keyword>
<name>A0A1Y1NC72_PHOPY</name>
<dbReference type="InterPro" id="IPR007084">
    <property type="entry name" value="BRICHOS_dom"/>
</dbReference>
<sequence length="302" mass="34382">MTIITKPFSEKKSDKLVVPLVENEKNAEAVTSNDVEAQTPEHVRMVIVPARMRRVSTTTTLCLLLTALIVVGIGIAGGTYLYQQYLRSQLRFKGWCTIPYPDGPKSAMFLGPNENAQMIDDDLMKIDSNLLETMGSYLQEEFELDLENQVYEKIDVPDFQNGRSGRFIHDFGTNTTSIVDVTGRRCFVMPLNRNVILPPRSLYDLIRKMWDGYYKINTEILRETMHVITPQLSKDEVKLLGGYITRECAGLPIYKLEKFVSGVVKRSAELGNDLKFTQFAGNQILEFDIVNMNELKQYEEGD</sequence>
<dbReference type="InterPro" id="IPR040145">
    <property type="entry name" value="ITM2"/>
</dbReference>
<keyword evidence="8" id="KW-0325">Glycoprotein</keyword>
<evidence type="ECO:0000256" key="7">
    <source>
        <dbReference type="ARBA" id="ARBA00023157"/>
    </source>
</evidence>
<keyword evidence="4 9" id="KW-0735">Signal-anchor</keyword>
<keyword evidence="6 9" id="KW-0472">Membrane</keyword>